<keyword evidence="5 9" id="KW-0274">FAD</keyword>
<keyword evidence="8" id="KW-0472">Membrane</keyword>
<dbReference type="InterPro" id="IPR001834">
    <property type="entry name" value="CBR-like"/>
</dbReference>
<dbReference type="Gene3D" id="2.40.30.10">
    <property type="entry name" value="Translation factors"/>
    <property type="match status" value="1"/>
</dbReference>
<dbReference type="PRINTS" id="PR00371">
    <property type="entry name" value="FPNCR"/>
</dbReference>
<evidence type="ECO:0000256" key="5">
    <source>
        <dbReference type="ARBA" id="ARBA00022827"/>
    </source>
</evidence>
<keyword evidence="6 10" id="KW-0560">Oxidoreductase</keyword>
<sequence>MTLIQRTLPTAIKVAGVAGVAGLGVYTARQFSTVFAESQNGSKPAFGGWGFTTLRVQSVKTVNHDTKRLVLEFPDPGSRSGLALTSALLTITHPEGAWMPTLRPYTPISDLDEPGQLELMVKKYPAGKGSGYMHSLQPGDSLKFATSLKGYQWRANEAPHIYLLAGGAGITPIYQLIRGILKNPEDKTKMTLVFGVNSEEDLLLKEELDAYAKEFPGRFEYSYTISRPKTEAGVFRKGYVDEELLRSAFKGEVATDAKVFVCGPPAMEDSLVGSRRAPGVLGQLGVRKDQVVKF</sequence>
<dbReference type="InterPro" id="IPR001433">
    <property type="entry name" value="OxRdtase_FAD/NAD-bd"/>
</dbReference>
<comment type="similarity">
    <text evidence="3 10">Belongs to the flavoprotein pyridine nucleotide cytochrome reductase family.</text>
</comment>
<evidence type="ECO:0000256" key="4">
    <source>
        <dbReference type="ARBA" id="ARBA00022630"/>
    </source>
</evidence>
<dbReference type="EMBL" id="KZ825841">
    <property type="protein sequence ID" value="PYH96204.1"/>
    <property type="molecule type" value="Genomic_DNA"/>
</dbReference>
<dbReference type="Gene3D" id="3.40.50.80">
    <property type="entry name" value="Nucleotide-binding domain of ferredoxin-NADP reductase (FNR) module"/>
    <property type="match status" value="1"/>
</dbReference>
<evidence type="ECO:0000313" key="13">
    <source>
        <dbReference type="Proteomes" id="UP000247810"/>
    </source>
</evidence>
<evidence type="ECO:0000256" key="3">
    <source>
        <dbReference type="ARBA" id="ARBA00006105"/>
    </source>
</evidence>
<dbReference type="SUPFAM" id="SSF63380">
    <property type="entry name" value="Riboflavin synthase domain-like"/>
    <property type="match status" value="1"/>
</dbReference>
<evidence type="ECO:0000256" key="9">
    <source>
        <dbReference type="PIRSR" id="PIRSR601834-1"/>
    </source>
</evidence>
<comment type="cofactor">
    <cofactor evidence="1 9 10">
        <name>FAD</name>
        <dbReference type="ChEBI" id="CHEBI:57692"/>
    </cofactor>
</comment>
<comment type="catalytic activity">
    <reaction evidence="10">
        <text>2 Fe(III)-[cytochrome b5] + NADH = 2 Fe(II)-[cytochrome b5] + NAD(+) + H(+)</text>
        <dbReference type="Rhea" id="RHEA:46680"/>
        <dbReference type="Rhea" id="RHEA-COMP:10438"/>
        <dbReference type="Rhea" id="RHEA-COMP:10439"/>
        <dbReference type="ChEBI" id="CHEBI:15378"/>
        <dbReference type="ChEBI" id="CHEBI:29033"/>
        <dbReference type="ChEBI" id="CHEBI:29034"/>
        <dbReference type="ChEBI" id="CHEBI:57540"/>
        <dbReference type="ChEBI" id="CHEBI:57945"/>
        <dbReference type="EC" id="1.6.2.2"/>
    </reaction>
</comment>
<evidence type="ECO:0000256" key="6">
    <source>
        <dbReference type="ARBA" id="ARBA00023002"/>
    </source>
</evidence>
<feature type="binding site" evidence="9">
    <location>
        <position position="103"/>
    </location>
    <ligand>
        <name>FAD</name>
        <dbReference type="ChEBI" id="CHEBI:57692"/>
    </ligand>
</feature>
<keyword evidence="4 9" id="KW-0285">Flavoprotein</keyword>
<comment type="subcellular location">
    <subcellularLocation>
        <location evidence="2">Mitochondrion outer membrane</location>
        <topology evidence="2">Single-pass membrane protein</topology>
    </subcellularLocation>
</comment>
<proteinExistence type="inferred from homology"/>
<name>A0A319DGF4_9EURO</name>
<feature type="binding site" evidence="9">
    <location>
        <position position="105"/>
    </location>
    <ligand>
        <name>FAD</name>
        <dbReference type="ChEBI" id="CHEBI:57692"/>
    </ligand>
</feature>
<feature type="binding site" evidence="9">
    <location>
        <position position="130"/>
    </location>
    <ligand>
        <name>FAD</name>
        <dbReference type="ChEBI" id="CHEBI:57692"/>
    </ligand>
</feature>
<dbReference type="GO" id="GO:0005741">
    <property type="term" value="C:mitochondrial outer membrane"/>
    <property type="evidence" value="ECO:0007669"/>
    <property type="project" value="UniProtKB-SubCell"/>
</dbReference>
<feature type="binding site" evidence="9">
    <location>
        <position position="104"/>
    </location>
    <ligand>
        <name>FAD</name>
        <dbReference type="ChEBI" id="CHEBI:57692"/>
    </ligand>
</feature>
<dbReference type="GO" id="GO:0090524">
    <property type="term" value="F:cytochrome-b5 reductase activity, acting on NADH"/>
    <property type="evidence" value="ECO:0007669"/>
    <property type="project" value="UniProtKB-EC"/>
</dbReference>
<evidence type="ECO:0000256" key="1">
    <source>
        <dbReference type="ARBA" id="ARBA00001974"/>
    </source>
</evidence>
<dbReference type="SUPFAM" id="SSF52343">
    <property type="entry name" value="Ferredoxin reductase-like, C-terminal NADP-linked domain"/>
    <property type="match status" value="1"/>
</dbReference>
<dbReference type="AlphaFoldDB" id="A0A319DGF4"/>
<evidence type="ECO:0000313" key="12">
    <source>
        <dbReference type="EMBL" id="PYH96204.1"/>
    </source>
</evidence>
<dbReference type="EC" id="1.6.2.2" evidence="10"/>
<accession>A0A319DGF4</accession>
<reference evidence="12 13" key="1">
    <citation type="submission" date="2018-02" db="EMBL/GenBank/DDBJ databases">
        <title>The genomes of Aspergillus section Nigri reveals drivers in fungal speciation.</title>
        <authorList>
            <consortium name="DOE Joint Genome Institute"/>
            <person name="Vesth T.C."/>
            <person name="Nybo J."/>
            <person name="Theobald S."/>
            <person name="Brandl J."/>
            <person name="Frisvad J.C."/>
            <person name="Nielsen K.F."/>
            <person name="Lyhne E.K."/>
            <person name="Kogle M.E."/>
            <person name="Kuo A."/>
            <person name="Riley R."/>
            <person name="Clum A."/>
            <person name="Nolan M."/>
            <person name="Lipzen A."/>
            <person name="Salamov A."/>
            <person name="Henrissat B."/>
            <person name="Wiebenga A."/>
            <person name="De vries R.P."/>
            <person name="Grigoriev I.V."/>
            <person name="Mortensen U.H."/>
            <person name="Andersen M.R."/>
            <person name="Baker S.E."/>
        </authorList>
    </citation>
    <scope>NUCLEOTIDE SEQUENCE [LARGE SCALE GENOMIC DNA]</scope>
    <source>
        <strain evidence="12 13">CBS 707.79</strain>
    </source>
</reference>
<gene>
    <name evidence="12" type="ORF">BO71DRAFT_375911</name>
</gene>
<dbReference type="OrthoDB" id="432685at2759"/>
<dbReference type="STRING" id="1448320.A0A319DGF4"/>
<evidence type="ECO:0000259" key="11">
    <source>
        <dbReference type="PROSITE" id="PS51384"/>
    </source>
</evidence>
<evidence type="ECO:0000256" key="8">
    <source>
        <dbReference type="ARBA" id="ARBA00023136"/>
    </source>
</evidence>
<dbReference type="GO" id="GO:0006696">
    <property type="term" value="P:ergosterol biosynthetic process"/>
    <property type="evidence" value="ECO:0007669"/>
    <property type="project" value="TreeGrafter"/>
</dbReference>
<protein>
    <recommendedName>
        <fullName evidence="10">NADH-cytochrome b5 reductase</fullName>
        <ecNumber evidence="10">1.6.2.2</ecNumber>
    </recommendedName>
</protein>
<keyword evidence="7 10" id="KW-0520">NAD</keyword>
<dbReference type="InterPro" id="IPR001709">
    <property type="entry name" value="Flavoprot_Pyr_Nucl_cyt_Rdtase"/>
</dbReference>
<dbReference type="Pfam" id="PF00970">
    <property type="entry name" value="FAD_binding_6"/>
    <property type="match status" value="1"/>
</dbReference>
<dbReference type="PRINTS" id="PR00406">
    <property type="entry name" value="CYTB5RDTASE"/>
</dbReference>
<dbReference type="PROSITE" id="PS51384">
    <property type="entry name" value="FAD_FR"/>
    <property type="match status" value="1"/>
</dbReference>
<dbReference type="InterPro" id="IPR039261">
    <property type="entry name" value="FNR_nucleotide-bd"/>
</dbReference>
<dbReference type="PANTHER" id="PTHR19370:SF101">
    <property type="entry name" value="NADH-CYTOCHROME B5 REDUCTASE"/>
    <property type="match status" value="1"/>
</dbReference>
<dbReference type="InterPro" id="IPR008333">
    <property type="entry name" value="Cbr1-like_FAD-bd_dom"/>
</dbReference>
<dbReference type="CDD" id="cd06183">
    <property type="entry name" value="cyt_b5_reduct_like"/>
    <property type="match status" value="1"/>
</dbReference>
<feature type="binding site" evidence="9">
    <location>
        <position position="171"/>
    </location>
    <ligand>
        <name>FAD</name>
        <dbReference type="ChEBI" id="CHEBI:57692"/>
    </ligand>
</feature>
<dbReference type="VEuPathDB" id="FungiDB:BO71DRAFT_375911"/>
<dbReference type="InterPro" id="IPR017927">
    <property type="entry name" value="FAD-bd_FR_type"/>
</dbReference>
<feature type="domain" description="FAD-binding FR-type" evidence="11">
    <location>
        <begin position="49"/>
        <end position="154"/>
    </location>
</feature>
<organism evidence="12 13">
    <name type="scientific">Aspergillus ellipticus CBS 707.79</name>
    <dbReference type="NCBI Taxonomy" id="1448320"/>
    <lineage>
        <taxon>Eukaryota</taxon>
        <taxon>Fungi</taxon>
        <taxon>Dikarya</taxon>
        <taxon>Ascomycota</taxon>
        <taxon>Pezizomycotina</taxon>
        <taxon>Eurotiomycetes</taxon>
        <taxon>Eurotiomycetidae</taxon>
        <taxon>Eurotiales</taxon>
        <taxon>Aspergillaceae</taxon>
        <taxon>Aspergillus</taxon>
        <taxon>Aspergillus subgen. Circumdati</taxon>
    </lineage>
</organism>
<keyword evidence="13" id="KW-1185">Reference proteome</keyword>
<evidence type="ECO:0000256" key="10">
    <source>
        <dbReference type="RuleBase" id="RU361226"/>
    </source>
</evidence>
<feature type="binding site" evidence="9">
    <location>
        <position position="122"/>
    </location>
    <ligand>
        <name>FAD</name>
        <dbReference type="ChEBI" id="CHEBI:57692"/>
    </ligand>
</feature>
<dbReference type="Proteomes" id="UP000247810">
    <property type="component" value="Unassembled WGS sequence"/>
</dbReference>
<evidence type="ECO:0000256" key="2">
    <source>
        <dbReference type="ARBA" id="ARBA00004572"/>
    </source>
</evidence>
<dbReference type="PANTHER" id="PTHR19370">
    <property type="entry name" value="NADH-CYTOCHROME B5 REDUCTASE"/>
    <property type="match status" value="1"/>
</dbReference>
<dbReference type="FunFam" id="3.40.50.80:FF:000009">
    <property type="entry name" value="NADH-cytochrome b5 reductase"/>
    <property type="match status" value="1"/>
</dbReference>
<dbReference type="Pfam" id="PF00175">
    <property type="entry name" value="NAD_binding_1"/>
    <property type="match status" value="1"/>
</dbReference>
<feature type="binding site" evidence="9">
    <location>
        <position position="128"/>
    </location>
    <ligand>
        <name>FAD</name>
        <dbReference type="ChEBI" id="CHEBI:57692"/>
    </ligand>
</feature>
<evidence type="ECO:0000256" key="7">
    <source>
        <dbReference type="ARBA" id="ARBA00023027"/>
    </source>
</evidence>
<dbReference type="InterPro" id="IPR017938">
    <property type="entry name" value="Riboflavin_synthase-like_b-brl"/>
</dbReference>